<evidence type="ECO:0000313" key="1">
    <source>
        <dbReference type="EMBL" id="GEN47072.1"/>
    </source>
</evidence>
<dbReference type="EMBL" id="BJYA01000024">
    <property type="protein sequence ID" value="GEN47072.1"/>
    <property type="molecule type" value="Genomic_DNA"/>
</dbReference>
<comment type="caution">
    <text evidence="1">The sequence shown here is derived from an EMBL/GenBank/DDBJ whole genome shotgun (WGS) entry which is preliminary data.</text>
</comment>
<name>A0A511WCS8_9BACI</name>
<protein>
    <submittedName>
        <fullName evidence="1">5-carboxymethyl-2-hydroxymuconate isomerase</fullName>
    </submittedName>
</protein>
<dbReference type="SUPFAM" id="SSF55331">
    <property type="entry name" value="Tautomerase/MIF"/>
    <property type="match status" value="1"/>
</dbReference>
<dbReference type="CDD" id="cd00580">
    <property type="entry name" value="CHMI"/>
    <property type="match status" value="1"/>
</dbReference>
<dbReference type="PANTHER" id="PTHR37950:SF1">
    <property type="entry name" value="4-HYDROXYPHENYLACETATE CATABOLISM PROTEIN"/>
    <property type="match status" value="1"/>
</dbReference>
<dbReference type="Pfam" id="PF02962">
    <property type="entry name" value="CHMI"/>
    <property type="match status" value="1"/>
</dbReference>
<reference evidence="1 2" key="1">
    <citation type="submission" date="2019-07" db="EMBL/GenBank/DDBJ databases">
        <title>Whole genome shotgun sequence of Alkalibacillus haloalkaliphilus NBRC 103110.</title>
        <authorList>
            <person name="Hosoyama A."/>
            <person name="Uohara A."/>
            <person name="Ohji S."/>
            <person name="Ichikawa N."/>
        </authorList>
    </citation>
    <scope>NUCLEOTIDE SEQUENCE [LARGE SCALE GENOMIC DNA]</scope>
    <source>
        <strain evidence="1 2">NBRC 103110</strain>
    </source>
</reference>
<dbReference type="PANTHER" id="PTHR37950">
    <property type="entry name" value="4-HYDROXYPHENYLACETATE CATABOLISM PROTEIN"/>
    <property type="match status" value="1"/>
</dbReference>
<dbReference type="AlphaFoldDB" id="A0A511WCS8"/>
<dbReference type="GO" id="GO:0008704">
    <property type="term" value="F:5-carboxymethyl-2-hydroxymuconate delta-isomerase activity"/>
    <property type="evidence" value="ECO:0007669"/>
    <property type="project" value="InterPro"/>
</dbReference>
<gene>
    <name evidence="1" type="primary">hpcD</name>
    <name evidence="1" type="ORF">AHA02nite_28480</name>
</gene>
<dbReference type="InterPro" id="IPR004220">
    <property type="entry name" value="5-COMe_2-OHmuconate_Isoase"/>
</dbReference>
<dbReference type="Proteomes" id="UP000321440">
    <property type="component" value="Unassembled WGS sequence"/>
</dbReference>
<proteinExistence type="predicted"/>
<sequence length="131" mass="15264">MPHFILEYTDNLKGDLDVTSLLRSVNQALLKQDDIIPIGGLRSRAIELKDYVVADGQEDDAFVHATLKLGKGRTDEEKKRLCDELYEVITNDLEELFNKRYMAFSLELFEFTHPTYKKNNIHERYKNLKKG</sequence>
<evidence type="ECO:0000313" key="2">
    <source>
        <dbReference type="Proteomes" id="UP000321440"/>
    </source>
</evidence>
<dbReference type="OrthoDB" id="9814215at2"/>
<organism evidence="1 2">
    <name type="scientific">Alkalibacillus haloalkaliphilus</name>
    <dbReference type="NCBI Taxonomy" id="94136"/>
    <lineage>
        <taxon>Bacteria</taxon>
        <taxon>Bacillati</taxon>
        <taxon>Bacillota</taxon>
        <taxon>Bacilli</taxon>
        <taxon>Bacillales</taxon>
        <taxon>Bacillaceae</taxon>
        <taxon>Alkalibacillus</taxon>
    </lineage>
</organism>
<dbReference type="Gene3D" id="3.30.429.10">
    <property type="entry name" value="Macrophage Migration Inhibitory Factor"/>
    <property type="match status" value="1"/>
</dbReference>
<dbReference type="RefSeq" id="WP_146818431.1">
    <property type="nucleotide sequence ID" value="NZ_BJYA01000024.1"/>
</dbReference>
<accession>A0A511WCS8</accession>
<keyword evidence="2" id="KW-1185">Reference proteome</keyword>
<keyword evidence="1" id="KW-0413">Isomerase</keyword>
<dbReference type="InterPro" id="IPR014347">
    <property type="entry name" value="Tautomerase/MIF_sf"/>
</dbReference>